<comment type="caution">
    <text evidence="2">The sequence shown here is derived from an EMBL/GenBank/DDBJ whole genome shotgun (WGS) entry which is preliminary data.</text>
</comment>
<evidence type="ECO:0000313" key="3">
    <source>
        <dbReference type="Proteomes" id="UP000600918"/>
    </source>
</evidence>
<evidence type="ECO:0000313" key="2">
    <source>
        <dbReference type="EMBL" id="KAF7416660.1"/>
    </source>
</evidence>
<accession>A0A834NRL0</accession>
<protein>
    <submittedName>
        <fullName evidence="2">Uncharacterized protein</fullName>
    </submittedName>
</protein>
<sequence>MRNERFFDRTKIVIRKESNLVRNIEIKNSRRTIVSSSYVGSSDGGGGGDGGGGDGGSGCGGRNKTAKRHMFAPVNHNEISITLTPYADH</sequence>
<feature type="region of interest" description="Disordered" evidence="1">
    <location>
        <begin position="34"/>
        <end position="67"/>
    </location>
</feature>
<feature type="compositionally biased region" description="Gly residues" evidence="1">
    <location>
        <begin position="42"/>
        <end position="61"/>
    </location>
</feature>
<name>A0A834NRL0_VESPE</name>
<keyword evidence="3" id="KW-1185">Reference proteome</keyword>
<proteinExistence type="predicted"/>
<organism evidence="2 3">
    <name type="scientific">Vespula pensylvanica</name>
    <name type="common">Western yellow jacket</name>
    <name type="synonym">Wasp</name>
    <dbReference type="NCBI Taxonomy" id="30213"/>
    <lineage>
        <taxon>Eukaryota</taxon>
        <taxon>Metazoa</taxon>
        <taxon>Ecdysozoa</taxon>
        <taxon>Arthropoda</taxon>
        <taxon>Hexapoda</taxon>
        <taxon>Insecta</taxon>
        <taxon>Pterygota</taxon>
        <taxon>Neoptera</taxon>
        <taxon>Endopterygota</taxon>
        <taxon>Hymenoptera</taxon>
        <taxon>Apocrita</taxon>
        <taxon>Aculeata</taxon>
        <taxon>Vespoidea</taxon>
        <taxon>Vespidae</taxon>
        <taxon>Vespinae</taxon>
        <taxon>Vespula</taxon>
    </lineage>
</organism>
<gene>
    <name evidence="2" type="ORF">H0235_011191</name>
</gene>
<dbReference type="AlphaFoldDB" id="A0A834NRL0"/>
<dbReference type="EMBL" id="JACSDY010000010">
    <property type="protein sequence ID" value="KAF7416660.1"/>
    <property type="molecule type" value="Genomic_DNA"/>
</dbReference>
<reference evidence="2" key="1">
    <citation type="journal article" date="2020" name="G3 (Bethesda)">
        <title>High-Quality Assemblies for Three Invasive Social Wasps from the &lt;i&gt;Vespula&lt;/i&gt; Genus.</title>
        <authorList>
            <person name="Harrop T.W.R."/>
            <person name="Guhlin J."/>
            <person name="McLaughlin G.M."/>
            <person name="Permina E."/>
            <person name="Stockwell P."/>
            <person name="Gilligan J."/>
            <person name="Le Lec M.F."/>
            <person name="Gruber M.A.M."/>
            <person name="Quinn O."/>
            <person name="Lovegrove M."/>
            <person name="Duncan E.J."/>
            <person name="Remnant E.J."/>
            <person name="Van Eeckhoven J."/>
            <person name="Graham B."/>
            <person name="Knapp R.A."/>
            <person name="Langford K.W."/>
            <person name="Kronenberg Z."/>
            <person name="Press M.O."/>
            <person name="Eacker S.M."/>
            <person name="Wilson-Rankin E.E."/>
            <person name="Purcell J."/>
            <person name="Lester P.J."/>
            <person name="Dearden P.K."/>
        </authorList>
    </citation>
    <scope>NUCLEOTIDE SEQUENCE</scope>
    <source>
        <strain evidence="2">Volc-1</strain>
    </source>
</reference>
<evidence type="ECO:0000256" key="1">
    <source>
        <dbReference type="SAM" id="MobiDB-lite"/>
    </source>
</evidence>
<dbReference type="Proteomes" id="UP000600918">
    <property type="component" value="Unassembled WGS sequence"/>
</dbReference>